<keyword evidence="6" id="KW-1185">Reference proteome</keyword>
<evidence type="ECO:0000259" key="2">
    <source>
        <dbReference type="Pfam" id="PF14677"/>
    </source>
</evidence>
<gene>
    <name evidence="5" type="ORF">DIATSA_LOCUS4270</name>
</gene>
<reference evidence="5" key="2">
    <citation type="submission" date="2022-10" db="EMBL/GenBank/DDBJ databases">
        <authorList>
            <consortium name="ENA_rothamsted_submissions"/>
            <consortium name="culmorum"/>
            <person name="King R."/>
        </authorList>
    </citation>
    <scope>NUCLEOTIDE SEQUENCE</scope>
</reference>
<feature type="domain" description="FANCI helical" evidence="4">
    <location>
        <begin position="45"/>
        <end position="271"/>
    </location>
</feature>
<feature type="region of interest" description="Disordered" evidence="1">
    <location>
        <begin position="784"/>
        <end position="838"/>
    </location>
</feature>
<evidence type="ECO:0000259" key="4">
    <source>
        <dbReference type="Pfam" id="PF14680"/>
    </source>
</evidence>
<dbReference type="AlphaFoldDB" id="A0A9N9WBC2"/>
<dbReference type="EMBL" id="OU893346">
    <property type="protein sequence ID" value="CAG9786306.1"/>
    <property type="molecule type" value="Genomic_DNA"/>
</dbReference>
<evidence type="ECO:0000259" key="3">
    <source>
        <dbReference type="Pfam" id="PF14678"/>
    </source>
</evidence>
<dbReference type="InterPro" id="IPR029313">
    <property type="entry name" value="FANCI_S3"/>
</dbReference>
<evidence type="ECO:0000256" key="1">
    <source>
        <dbReference type="SAM" id="MobiDB-lite"/>
    </source>
</evidence>
<reference evidence="5" key="1">
    <citation type="submission" date="2021-12" db="EMBL/GenBank/DDBJ databases">
        <authorList>
            <person name="King R."/>
        </authorList>
    </citation>
    <scope>NUCLEOTIDE SEQUENCE</scope>
</reference>
<dbReference type="GO" id="GO:0006281">
    <property type="term" value="P:DNA repair"/>
    <property type="evidence" value="ECO:0007669"/>
    <property type="project" value="InterPro"/>
</dbReference>
<sequence length="838" mass="94272">MVCRKGLYSRDSVHRCLALSGFLSVLRHVKISRNTLVSSSQSVCSDQYSAYSYLTQAAVELHATQQGTSVTSRVRNEAMCMEVVSILRRCLVQDASVKQLLYTKLYDCAKDKTVLHESILELLYEHIIKYLSDAAPATILFDKCVQVNATSAILTEPIGHLLYIVAQYLQSEEEDLEDILCSQDIDTGSAHLRSKLNTIMEQLCNDLGHVDMDDPGVTDLSAESNAKYVKFQQVLQCYEALIANRVMQWRVDSKDVASSVYNMYKSCHQILEQAKTPAKSAKKNKTLNETKETIKSQKSQKSQKKGPIKLSSLTKDRTGPFKALPCVWDLRFCVRIVELLYSETVEWSSLDQRNELRGRRDFHHWTLRCVTSVLCNEHLDKRSVTCYVPKLATILYQRCICRFQDMCHFDDQTTLNCIEVFRACLTLLLSPSYSLKIESFLPIITGVEDTVASSGISDILEQLHTALVQVEADSDVEERDAFMKKHVAALVQTAALLLDTPVIVCQKLSGVIIKYEEYLRTSKVDCLALVPSVLAANARAQQEAALLTLIIDKLATALGNIDEEDTSAAEETGNFPSIDARTGHSVLNHVCLHLNNRFKHTEHLLARARDLATAQNYAVHGNKQRIERELKELYKCLVIQLCQLTIWTGRSCKVRCCIGSGSDRVLLAAIGLYSLLATFFKQTPVDMAPSLRLERLLKLGGKKLSSITDTLVTYLEASQQPKHARGVLRDTKLIPRLVLEAENFSKNAILLANKAKLNFQQYLSLGTARDFRIRAPLLQEALQAREQPQEDIDLTKDEEDDVNINDAETEILSPAHSDERNSDADDEETSRKKRRRVS</sequence>
<dbReference type="InterPro" id="IPR026171">
    <property type="entry name" value="FANCI"/>
</dbReference>
<name>A0A9N9WBC2_9NEOP</name>
<dbReference type="Pfam" id="PF14677">
    <property type="entry name" value="FANCI_S3"/>
    <property type="match status" value="1"/>
</dbReference>
<dbReference type="Proteomes" id="UP001153714">
    <property type="component" value="Chromosome 15"/>
</dbReference>
<dbReference type="Pfam" id="PF14680">
    <property type="entry name" value="FANCI_HD2"/>
    <property type="match status" value="1"/>
</dbReference>
<feature type="domain" description="FANCI solenoid 3" evidence="2">
    <location>
        <begin position="327"/>
        <end position="512"/>
    </location>
</feature>
<feature type="compositionally biased region" description="Acidic residues" evidence="1">
    <location>
        <begin position="789"/>
        <end position="809"/>
    </location>
</feature>
<dbReference type="PANTHER" id="PTHR21818:SF0">
    <property type="entry name" value="FANCONI ANEMIA GROUP I PROTEIN"/>
    <property type="match status" value="1"/>
</dbReference>
<proteinExistence type="predicted"/>
<organism evidence="5 6">
    <name type="scientific">Diatraea saccharalis</name>
    <name type="common">sugarcane borer</name>
    <dbReference type="NCBI Taxonomy" id="40085"/>
    <lineage>
        <taxon>Eukaryota</taxon>
        <taxon>Metazoa</taxon>
        <taxon>Ecdysozoa</taxon>
        <taxon>Arthropoda</taxon>
        <taxon>Hexapoda</taxon>
        <taxon>Insecta</taxon>
        <taxon>Pterygota</taxon>
        <taxon>Neoptera</taxon>
        <taxon>Endopterygota</taxon>
        <taxon>Lepidoptera</taxon>
        <taxon>Glossata</taxon>
        <taxon>Ditrysia</taxon>
        <taxon>Pyraloidea</taxon>
        <taxon>Crambidae</taxon>
        <taxon>Crambinae</taxon>
        <taxon>Diatraea</taxon>
    </lineage>
</organism>
<accession>A0A9N9WBC2</accession>
<protein>
    <recommendedName>
        <fullName evidence="7">Fanconi anemia group I protein</fullName>
    </recommendedName>
</protein>
<dbReference type="Pfam" id="PF14678">
    <property type="entry name" value="FANCI_S4"/>
    <property type="match status" value="1"/>
</dbReference>
<evidence type="ECO:0000313" key="5">
    <source>
        <dbReference type="EMBL" id="CAG9786306.1"/>
    </source>
</evidence>
<dbReference type="OrthoDB" id="195089at2759"/>
<dbReference type="PANTHER" id="PTHR21818">
    <property type="entry name" value="BC025462 PROTEIN"/>
    <property type="match status" value="1"/>
</dbReference>
<evidence type="ECO:0000313" key="6">
    <source>
        <dbReference type="Proteomes" id="UP001153714"/>
    </source>
</evidence>
<feature type="domain" description="FANCI solenoid 4" evidence="3">
    <location>
        <begin position="550"/>
        <end position="779"/>
    </location>
</feature>
<dbReference type="GO" id="GO:0070182">
    <property type="term" value="F:DNA polymerase binding"/>
    <property type="evidence" value="ECO:0007669"/>
    <property type="project" value="TreeGrafter"/>
</dbReference>
<feature type="compositionally biased region" description="Basic and acidic residues" evidence="1">
    <location>
        <begin position="286"/>
        <end position="295"/>
    </location>
</feature>
<dbReference type="InterPro" id="IPR029314">
    <property type="entry name" value="FANCI_S4"/>
</dbReference>
<evidence type="ECO:0008006" key="7">
    <source>
        <dbReference type="Google" id="ProtNLM"/>
    </source>
</evidence>
<dbReference type="InterPro" id="IPR029312">
    <property type="entry name" value="FANCI_HD2"/>
</dbReference>
<feature type="region of interest" description="Disordered" evidence="1">
    <location>
        <begin position="275"/>
        <end position="311"/>
    </location>
</feature>